<dbReference type="InterPro" id="IPR002073">
    <property type="entry name" value="PDEase_catalytic_dom"/>
</dbReference>
<dbReference type="GO" id="GO:0046872">
    <property type="term" value="F:metal ion binding"/>
    <property type="evidence" value="ECO:0007669"/>
    <property type="project" value="UniProtKB-KW"/>
</dbReference>
<evidence type="ECO:0000256" key="3">
    <source>
        <dbReference type="PIRSR" id="PIRSR623088-1"/>
    </source>
</evidence>
<organism evidence="9">
    <name type="scientific">Cladocopium goreaui</name>
    <dbReference type="NCBI Taxonomy" id="2562237"/>
    <lineage>
        <taxon>Eukaryota</taxon>
        <taxon>Sar</taxon>
        <taxon>Alveolata</taxon>
        <taxon>Dinophyceae</taxon>
        <taxon>Suessiales</taxon>
        <taxon>Symbiodiniaceae</taxon>
        <taxon>Cladocopium</taxon>
    </lineage>
</organism>
<dbReference type="Proteomes" id="UP001152797">
    <property type="component" value="Unassembled WGS sequence"/>
</dbReference>
<evidence type="ECO:0000256" key="7">
    <source>
        <dbReference type="SAM" id="Phobius"/>
    </source>
</evidence>
<evidence type="ECO:0000313" key="11">
    <source>
        <dbReference type="Proteomes" id="UP001152797"/>
    </source>
</evidence>
<feature type="transmembrane region" description="Helical" evidence="7">
    <location>
        <begin position="7"/>
        <end position="28"/>
    </location>
</feature>
<dbReference type="PROSITE" id="PS51845">
    <property type="entry name" value="PDEASE_I_2"/>
    <property type="match status" value="1"/>
</dbReference>
<feature type="transmembrane region" description="Helical" evidence="7">
    <location>
        <begin position="61"/>
        <end position="79"/>
    </location>
</feature>
<feature type="domain" description="PDEase" evidence="8">
    <location>
        <begin position="423"/>
        <end position="780"/>
    </location>
</feature>
<keyword evidence="11" id="KW-1185">Reference proteome</keyword>
<evidence type="ECO:0000256" key="2">
    <source>
        <dbReference type="ARBA" id="ARBA00022801"/>
    </source>
</evidence>
<dbReference type="EC" id="3.1.4.-" evidence="6"/>
<feature type="transmembrane region" description="Helical" evidence="7">
    <location>
        <begin position="299"/>
        <end position="322"/>
    </location>
</feature>
<comment type="caution">
    <text evidence="9">The sequence shown here is derived from an EMBL/GenBank/DDBJ whole genome shotgun (WGS) entry which is preliminary data.</text>
</comment>
<keyword evidence="7" id="KW-0472">Membrane</keyword>
<dbReference type="InterPro" id="IPR036971">
    <property type="entry name" value="PDEase_catalytic_dom_sf"/>
</dbReference>
<sequence length="811" mass="90787">MLQGRNWAMLMVVALLLALFMPDIWVLAGVNDTVFIDVVLTLVMVLFTMELLILSVVDSHYILSFFQLMDIFGTVSMIFDISFMLGARADEAQVASNNADATANLMLLRAARAAKVGARAGRLSRVLRFLRFLPFLAGGDKQDENQTGIASMISGQLANLVATRVACLTIILVMVIPLFDIWTFPQSDYSLQTWVNRLSVDVLDQRNDDVMAELNLMKDFYSRHDYGPYSACIGVESRDSDGNKQFTCTTDSTGIAGQVALWSSGRAAPPRMSSVLLVFNQNFQVQVNMHVPKQVEAGFSMGTMVFIIIIMVFCGLALSSVVTDLAVRPLERMLGTVRKIASTVFKFSAEVAAEQNDEEVTDIDSSNEMKLLEKVVQKLAIIADLQTARAVPDETEDMRDEDLGILSMMHGANITKSKGRQTRRPSQTTARKKAIGVPQVRLEDFGVSQEIFNSWSFNSLNLSKNQRVNLAVYTVCKFHEDGEGFVNTGDEVAMFQRFTTAVEKEYLPVPFHSFAHAVDVLHAVSRVLRCVSSGTFLSELEEFSLLVAALGHDIGHPGVNNGFLSEVGHELAMQYNDRSPLENMHCAKLYTICNKPETNVFYHFTKEQYKEVRKNCIESILHTDMMAHQAMVKDLQILFQMNTEVFTAEPESDDKGQLVISPAEVEIFSEPDTKTKVVNCVLHSGDVSNPCRAWETTYAWALVCLEEFFAQGDQEKLLGIPVQFLNDRDKLNKPNSQIGFIEFMIAPFFVAQIRLWPNMHEMGGNLSRNIASWQDMWEKEVTPAEEEKAKVKGRVEKVQTNINEAIQRTPI</sequence>
<dbReference type="GO" id="GO:0007165">
    <property type="term" value="P:signal transduction"/>
    <property type="evidence" value="ECO:0007669"/>
    <property type="project" value="InterPro"/>
</dbReference>
<dbReference type="EMBL" id="CAMXCT020004613">
    <property type="protein sequence ID" value="CAL1163114.1"/>
    <property type="molecule type" value="Genomic_DNA"/>
</dbReference>
<keyword evidence="2 6" id="KW-0378">Hydrolase</keyword>
<dbReference type="EMBL" id="CAMXCT030004613">
    <property type="protein sequence ID" value="CAL4797051.1"/>
    <property type="molecule type" value="Genomic_DNA"/>
</dbReference>
<evidence type="ECO:0000256" key="1">
    <source>
        <dbReference type="ARBA" id="ARBA00022723"/>
    </source>
</evidence>
<gene>
    <name evidence="9" type="ORF">C1SCF055_LOCUS35075</name>
</gene>
<evidence type="ECO:0000256" key="5">
    <source>
        <dbReference type="PIRSR" id="PIRSR623088-3"/>
    </source>
</evidence>
<feature type="binding site" evidence="5">
    <location>
        <position position="686"/>
    </location>
    <ligand>
        <name>Zn(2+)</name>
        <dbReference type="ChEBI" id="CHEBI:29105"/>
        <label>1</label>
    </ligand>
</feature>
<evidence type="ECO:0000259" key="8">
    <source>
        <dbReference type="PROSITE" id="PS51845"/>
    </source>
</evidence>
<keyword evidence="7" id="KW-1133">Transmembrane helix</keyword>
<dbReference type="AlphaFoldDB" id="A0A9P1DIU0"/>
<protein>
    <recommendedName>
        <fullName evidence="6">Phosphodiesterase</fullName>
        <ecNumber evidence="6">3.1.4.-</ecNumber>
    </recommendedName>
</protein>
<dbReference type="Pfam" id="PF00233">
    <property type="entry name" value="PDEase_I"/>
    <property type="match status" value="1"/>
</dbReference>
<dbReference type="PRINTS" id="PR00387">
    <property type="entry name" value="PDIESTERASE1"/>
</dbReference>
<evidence type="ECO:0000313" key="9">
    <source>
        <dbReference type="EMBL" id="CAI4009739.1"/>
    </source>
</evidence>
<keyword evidence="7" id="KW-0812">Transmembrane</keyword>
<dbReference type="GO" id="GO:0004114">
    <property type="term" value="F:3',5'-cyclic-nucleotide phosphodiesterase activity"/>
    <property type="evidence" value="ECO:0007669"/>
    <property type="project" value="InterPro"/>
</dbReference>
<dbReference type="EMBL" id="CAMXCT010004613">
    <property type="protein sequence ID" value="CAI4009739.1"/>
    <property type="molecule type" value="Genomic_DNA"/>
</dbReference>
<dbReference type="SUPFAM" id="SSF109604">
    <property type="entry name" value="HD-domain/PDEase-like"/>
    <property type="match status" value="1"/>
</dbReference>
<evidence type="ECO:0000313" key="10">
    <source>
        <dbReference type="EMBL" id="CAL4797051.1"/>
    </source>
</evidence>
<feature type="binding site" evidence="5">
    <location>
        <position position="553"/>
    </location>
    <ligand>
        <name>Zn(2+)</name>
        <dbReference type="ChEBI" id="CHEBI:29105"/>
        <label>1</label>
    </ligand>
</feature>
<feature type="binding site" evidence="4">
    <location>
        <begin position="512"/>
        <end position="516"/>
    </location>
    <ligand>
        <name>AMP</name>
        <dbReference type="ChEBI" id="CHEBI:456215"/>
    </ligand>
</feature>
<dbReference type="Gene3D" id="1.10.1300.10">
    <property type="entry name" value="3'5'-cyclic nucleotide phosphodiesterase, catalytic domain"/>
    <property type="match status" value="1"/>
</dbReference>
<feature type="transmembrane region" description="Helical" evidence="7">
    <location>
        <begin position="161"/>
        <end position="182"/>
    </location>
</feature>
<dbReference type="PANTHER" id="PTHR11347">
    <property type="entry name" value="CYCLIC NUCLEOTIDE PHOSPHODIESTERASE"/>
    <property type="match status" value="1"/>
</dbReference>
<reference evidence="10 11" key="2">
    <citation type="submission" date="2024-05" db="EMBL/GenBank/DDBJ databases">
        <authorList>
            <person name="Chen Y."/>
            <person name="Shah S."/>
            <person name="Dougan E. K."/>
            <person name="Thang M."/>
            <person name="Chan C."/>
        </authorList>
    </citation>
    <scope>NUCLEOTIDE SEQUENCE [LARGE SCALE GENOMIC DNA]</scope>
</reference>
<feature type="transmembrane region" description="Helical" evidence="7">
    <location>
        <begin position="34"/>
        <end position="54"/>
    </location>
</feature>
<dbReference type="InterPro" id="IPR003607">
    <property type="entry name" value="HD/PDEase_dom"/>
</dbReference>
<dbReference type="OrthoDB" id="189220at2759"/>
<name>A0A9P1DIU0_9DINO</name>
<feature type="binding site" evidence="4">
    <location>
        <position position="553"/>
    </location>
    <ligand>
        <name>AMP</name>
        <dbReference type="ChEBI" id="CHEBI:456215"/>
    </ligand>
</feature>
<accession>A0A9P1DIU0</accession>
<feature type="binding site" evidence="5">
    <location>
        <position position="552"/>
    </location>
    <ligand>
        <name>Zn(2+)</name>
        <dbReference type="ChEBI" id="CHEBI:29105"/>
        <label>1</label>
    </ligand>
</feature>
<dbReference type="InterPro" id="IPR023174">
    <property type="entry name" value="PDEase_CS"/>
</dbReference>
<dbReference type="SMART" id="SM00471">
    <property type="entry name" value="HDc"/>
    <property type="match status" value="1"/>
</dbReference>
<feature type="binding site" evidence="4">
    <location>
        <position position="686"/>
    </location>
    <ligand>
        <name>AMP</name>
        <dbReference type="ChEBI" id="CHEBI:456215"/>
    </ligand>
</feature>
<keyword evidence="1 5" id="KW-0479">Metal-binding</keyword>
<feature type="binding site" evidence="4">
    <location>
        <position position="737"/>
    </location>
    <ligand>
        <name>AMP</name>
        <dbReference type="ChEBI" id="CHEBI:456215"/>
    </ligand>
</feature>
<feature type="binding site" evidence="5">
    <location>
        <position position="516"/>
    </location>
    <ligand>
        <name>Zn(2+)</name>
        <dbReference type="ChEBI" id="CHEBI:29105"/>
        <label>1</label>
    </ligand>
</feature>
<feature type="active site" description="Proton donor" evidence="3">
    <location>
        <position position="512"/>
    </location>
</feature>
<dbReference type="CDD" id="cd00077">
    <property type="entry name" value="HDc"/>
    <property type="match status" value="1"/>
</dbReference>
<comment type="similarity">
    <text evidence="6">Belongs to the cyclic nucleotide phosphodiesterase family.</text>
</comment>
<comment type="cofactor">
    <cofactor evidence="6">
        <name>a divalent metal cation</name>
        <dbReference type="ChEBI" id="CHEBI:60240"/>
    </cofactor>
    <text evidence="6">Binds 2 divalent metal cations per subunit. Site 1 may preferentially bind zinc ions, while site 2 has a preference for magnesium and/or manganese ions.</text>
</comment>
<reference evidence="9" key="1">
    <citation type="submission" date="2022-10" db="EMBL/GenBank/DDBJ databases">
        <authorList>
            <person name="Chen Y."/>
            <person name="Dougan E. K."/>
            <person name="Chan C."/>
            <person name="Rhodes N."/>
            <person name="Thang M."/>
        </authorList>
    </citation>
    <scope>NUCLEOTIDE SEQUENCE</scope>
</reference>
<dbReference type="InterPro" id="IPR023088">
    <property type="entry name" value="PDEase"/>
</dbReference>
<evidence type="ECO:0000256" key="6">
    <source>
        <dbReference type="RuleBase" id="RU363067"/>
    </source>
</evidence>
<evidence type="ECO:0000256" key="4">
    <source>
        <dbReference type="PIRSR" id="PIRSR623088-2"/>
    </source>
</evidence>
<dbReference type="PROSITE" id="PS00126">
    <property type="entry name" value="PDEASE_I_1"/>
    <property type="match status" value="1"/>
</dbReference>
<proteinExistence type="inferred from homology"/>
<feature type="binding site" evidence="5">
    <location>
        <position position="553"/>
    </location>
    <ligand>
        <name>Zn(2+)</name>
        <dbReference type="ChEBI" id="CHEBI:29105"/>
        <label>2</label>
    </ligand>
</feature>